<accession>A0ABP8MDZ1</accession>
<organism evidence="1 2">
    <name type="scientific">Rurimicrobium arvi</name>
    <dbReference type="NCBI Taxonomy" id="2049916"/>
    <lineage>
        <taxon>Bacteria</taxon>
        <taxon>Pseudomonadati</taxon>
        <taxon>Bacteroidota</taxon>
        <taxon>Chitinophagia</taxon>
        <taxon>Chitinophagales</taxon>
        <taxon>Chitinophagaceae</taxon>
        <taxon>Rurimicrobium</taxon>
    </lineage>
</organism>
<evidence type="ECO:0000313" key="2">
    <source>
        <dbReference type="Proteomes" id="UP001501410"/>
    </source>
</evidence>
<dbReference type="RefSeq" id="WP_344821743.1">
    <property type="nucleotide sequence ID" value="NZ_BAABEZ010000001.1"/>
</dbReference>
<protein>
    <submittedName>
        <fullName evidence="1">Uncharacterized protein</fullName>
    </submittedName>
</protein>
<dbReference type="EMBL" id="BAABEZ010000001">
    <property type="protein sequence ID" value="GAA4448769.1"/>
    <property type="molecule type" value="Genomic_DNA"/>
</dbReference>
<sequence>MRSFLTLVALFVFLSFRGLGQQDYNGYFRGMLTVQELIAAEDFGGALNKYRQLFSQYDRVFASDAFNACQLAAFSDTASFSYFYYHCARAGVPWKTLSENRFIGLHLPLSPDSVYLAGRKIFNASIDTALRSEFMRRYRKEQDSKNDRKEFAAVVSDNFNRILDLARKGRFPDERLIGTNDELENGMLLATLKHQPWSFMILQPYISQSIRSGGLQPIGAYYVYGFNQTRTGVLYTDKPGPDTSFYKKRYNLAFGMSSDNIAEVDRNRKAVYIYSIATQLKLRALSERYGLDFKGDY</sequence>
<comment type="caution">
    <text evidence="1">The sequence shown here is derived from an EMBL/GenBank/DDBJ whole genome shotgun (WGS) entry which is preliminary data.</text>
</comment>
<keyword evidence="2" id="KW-1185">Reference proteome</keyword>
<proteinExistence type="predicted"/>
<gene>
    <name evidence="1" type="ORF">GCM10023092_01870</name>
</gene>
<reference evidence="2" key="1">
    <citation type="journal article" date="2019" name="Int. J. Syst. Evol. Microbiol.">
        <title>The Global Catalogue of Microorganisms (GCM) 10K type strain sequencing project: providing services to taxonomists for standard genome sequencing and annotation.</title>
        <authorList>
            <consortium name="The Broad Institute Genomics Platform"/>
            <consortium name="The Broad Institute Genome Sequencing Center for Infectious Disease"/>
            <person name="Wu L."/>
            <person name="Ma J."/>
        </authorList>
    </citation>
    <scope>NUCLEOTIDE SEQUENCE [LARGE SCALE GENOMIC DNA]</scope>
    <source>
        <strain evidence="2">JCM 31921</strain>
    </source>
</reference>
<dbReference type="Proteomes" id="UP001501410">
    <property type="component" value="Unassembled WGS sequence"/>
</dbReference>
<name>A0ABP8MDZ1_9BACT</name>
<evidence type="ECO:0000313" key="1">
    <source>
        <dbReference type="EMBL" id="GAA4448769.1"/>
    </source>
</evidence>